<evidence type="ECO:0000313" key="7">
    <source>
        <dbReference type="EMBL" id="SEG92945.1"/>
    </source>
</evidence>
<reference evidence="8" key="1">
    <citation type="submission" date="2016-10" db="EMBL/GenBank/DDBJ databases">
        <authorList>
            <person name="Varghese N."/>
            <person name="Submissions S."/>
        </authorList>
    </citation>
    <scope>NUCLEOTIDE SEQUENCE [LARGE SCALE GENOMIC DNA]</scope>
    <source>
        <strain evidence="8">DSM 43163</strain>
    </source>
</reference>
<dbReference type="Proteomes" id="UP000236723">
    <property type="component" value="Unassembled WGS sequence"/>
</dbReference>
<feature type="domain" description="ABC transporter" evidence="6">
    <location>
        <begin position="16"/>
        <end position="247"/>
    </location>
</feature>
<organism evidence="7 8">
    <name type="scientific">Thermomonospora echinospora</name>
    <dbReference type="NCBI Taxonomy" id="1992"/>
    <lineage>
        <taxon>Bacteria</taxon>
        <taxon>Bacillati</taxon>
        <taxon>Actinomycetota</taxon>
        <taxon>Actinomycetes</taxon>
        <taxon>Streptosporangiales</taxon>
        <taxon>Thermomonosporaceae</taxon>
        <taxon>Thermomonospora</taxon>
    </lineage>
</organism>
<protein>
    <submittedName>
        <fullName evidence="7">Branched-chain amino acid transport system ATP-binding protein</fullName>
    </submittedName>
</protein>
<dbReference type="PANTHER" id="PTHR43820">
    <property type="entry name" value="HIGH-AFFINITY BRANCHED-CHAIN AMINO ACID TRANSPORT ATP-BINDING PROTEIN LIVF"/>
    <property type="match status" value="1"/>
</dbReference>
<dbReference type="EMBL" id="FNVO01000036">
    <property type="protein sequence ID" value="SEG92945.1"/>
    <property type="molecule type" value="Genomic_DNA"/>
</dbReference>
<dbReference type="GO" id="GO:0015807">
    <property type="term" value="P:L-amino acid transport"/>
    <property type="evidence" value="ECO:0007669"/>
    <property type="project" value="TreeGrafter"/>
</dbReference>
<dbReference type="Gene3D" id="3.40.50.300">
    <property type="entry name" value="P-loop containing nucleotide triphosphate hydrolases"/>
    <property type="match status" value="1"/>
</dbReference>
<keyword evidence="4 7" id="KW-0067">ATP-binding</keyword>
<comment type="similarity">
    <text evidence="1">Belongs to the ABC transporter superfamily.</text>
</comment>
<dbReference type="SUPFAM" id="SSF52540">
    <property type="entry name" value="P-loop containing nucleoside triphosphate hydrolases"/>
    <property type="match status" value="1"/>
</dbReference>
<dbReference type="PANTHER" id="PTHR43820:SF4">
    <property type="entry name" value="HIGH-AFFINITY BRANCHED-CHAIN AMINO ACID TRANSPORT ATP-BINDING PROTEIN LIVF"/>
    <property type="match status" value="1"/>
</dbReference>
<accession>A0A1H6E7W7</accession>
<dbReference type="GO" id="GO:0016887">
    <property type="term" value="F:ATP hydrolysis activity"/>
    <property type="evidence" value="ECO:0007669"/>
    <property type="project" value="InterPro"/>
</dbReference>
<evidence type="ECO:0000256" key="5">
    <source>
        <dbReference type="ARBA" id="ARBA00022970"/>
    </source>
</evidence>
<evidence type="ECO:0000256" key="1">
    <source>
        <dbReference type="ARBA" id="ARBA00005417"/>
    </source>
</evidence>
<gene>
    <name evidence="7" type="ORF">SAMN04489712_13623</name>
</gene>
<keyword evidence="2" id="KW-0813">Transport</keyword>
<evidence type="ECO:0000256" key="4">
    <source>
        <dbReference type="ARBA" id="ARBA00022840"/>
    </source>
</evidence>
<dbReference type="SMART" id="SM00382">
    <property type="entry name" value="AAA"/>
    <property type="match status" value="1"/>
</dbReference>
<dbReference type="GO" id="GO:0015658">
    <property type="term" value="F:branched-chain amino acid transmembrane transporter activity"/>
    <property type="evidence" value="ECO:0007669"/>
    <property type="project" value="TreeGrafter"/>
</dbReference>
<proteinExistence type="inferred from homology"/>
<dbReference type="RefSeq" id="WP_160147231.1">
    <property type="nucleotide sequence ID" value="NZ_FNVO01000036.1"/>
</dbReference>
<dbReference type="AlphaFoldDB" id="A0A1H6E7W7"/>
<keyword evidence="8" id="KW-1185">Reference proteome</keyword>
<keyword evidence="3" id="KW-0547">Nucleotide-binding</keyword>
<keyword evidence="5" id="KW-0029">Amino-acid transport</keyword>
<evidence type="ECO:0000256" key="3">
    <source>
        <dbReference type="ARBA" id="ARBA00022741"/>
    </source>
</evidence>
<dbReference type="PROSITE" id="PS50893">
    <property type="entry name" value="ABC_TRANSPORTER_2"/>
    <property type="match status" value="1"/>
</dbReference>
<dbReference type="OrthoDB" id="9776369at2"/>
<dbReference type="InterPro" id="IPR003593">
    <property type="entry name" value="AAA+_ATPase"/>
</dbReference>
<dbReference type="InterPro" id="IPR027417">
    <property type="entry name" value="P-loop_NTPase"/>
</dbReference>
<evidence type="ECO:0000259" key="6">
    <source>
        <dbReference type="PROSITE" id="PS50893"/>
    </source>
</evidence>
<dbReference type="InterPro" id="IPR003439">
    <property type="entry name" value="ABC_transporter-like_ATP-bd"/>
</dbReference>
<evidence type="ECO:0000256" key="2">
    <source>
        <dbReference type="ARBA" id="ARBA00022448"/>
    </source>
</evidence>
<evidence type="ECO:0000313" key="8">
    <source>
        <dbReference type="Proteomes" id="UP000236723"/>
    </source>
</evidence>
<name>A0A1H6E7W7_9ACTN</name>
<dbReference type="Pfam" id="PF00005">
    <property type="entry name" value="ABC_tran"/>
    <property type="match status" value="1"/>
</dbReference>
<dbReference type="GO" id="GO:0005524">
    <property type="term" value="F:ATP binding"/>
    <property type="evidence" value="ECO:0007669"/>
    <property type="project" value="UniProtKB-KW"/>
</dbReference>
<sequence length="249" mass="26887">MTDSTPTDPVFTGSVFTVRDLTVTYDGGPPAVSGYHVDLAPGTLTVILGRNGAGKTSTLRGITGFLAHESGSSKGRISIRGQVVKRPNPLRLSKLGVGLVADQHKVFVNMCVQDQLRLVASRKQDLEEMYDFFPRLRERRTVRAGLLSGGERQMLATALVLLRKPSVLLVDELSLGLAPGMVRELMGHLRRLADERGLTILAADQAVHASLHVADQVQVMDSGSLVASGPLDSLDIDAVLDTYLGRHER</sequence>
<dbReference type="InterPro" id="IPR052156">
    <property type="entry name" value="BCAA_Transport_ATP-bd_LivF"/>
</dbReference>